<keyword evidence="8" id="KW-1185">Reference proteome</keyword>
<dbReference type="EMBL" id="JAFDVH010000010">
    <property type="protein sequence ID" value="KAG7469274.1"/>
    <property type="molecule type" value="Genomic_DNA"/>
</dbReference>
<dbReference type="InterPro" id="IPR036855">
    <property type="entry name" value="Znf_CCCH_sf"/>
</dbReference>
<feature type="compositionally biased region" description="Basic residues" evidence="5">
    <location>
        <begin position="119"/>
        <end position="134"/>
    </location>
</feature>
<feature type="compositionally biased region" description="Acidic residues" evidence="5">
    <location>
        <begin position="389"/>
        <end position="399"/>
    </location>
</feature>
<dbReference type="Pfam" id="PF10469">
    <property type="entry name" value="AKAP7_NLS"/>
    <property type="match status" value="1"/>
</dbReference>
<dbReference type="PANTHER" id="PTHR46729">
    <property type="entry name" value="LEUKOCYTE RECEPTOR CLUSTER MEMBER 9"/>
    <property type="match status" value="1"/>
</dbReference>
<dbReference type="SUPFAM" id="SSF90229">
    <property type="entry name" value="CCCH zinc finger"/>
    <property type="match status" value="1"/>
</dbReference>
<evidence type="ECO:0000256" key="3">
    <source>
        <dbReference type="ARBA" id="ARBA00022833"/>
    </source>
</evidence>
<dbReference type="InterPro" id="IPR042653">
    <property type="entry name" value="Leng9"/>
</dbReference>
<dbReference type="Proteomes" id="UP001046870">
    <property type="component" value="Chromosome 10"/>
</dbReference>
<evidence type="ECO:0000313" key="8">
    <source>
        <dbReference type="Proteomes" id="UP001046870"/>
    </source>
</evidence>
<dbReference type="OrthoDB" id="10263155at2759"/>
<dbReference type="InterPro" id="IPR019510">
    <property type="entry name" value="AKAP7-like_phosphoesterase"/>
</dbReference>
<feature type="region of interest" description="Disordered" evidence="5">
    <location>
        <begin position="421"/>
        <end position="450"/>
    </location>
</feature>
<feature type="compositionally biased region" description="Basic and acidic residues" evidence="5">
    <location>
        <begin position="104"/>
        <end position="118"/>
    </location>
</feature>
<name>A0A9D3PZG5_MEGAT</name>
<dbReference type="SUPFAM" id="SSF55144">
    <property type="entry name" value="LigT-like"/>
    <property type="match status" value="1"/>
</dbReference>
<dbReference type="GO" id="GO:0008270">
    <property type="term" value="F:zinc ion binding"/>
    <property type="evidence" value="ECO:0007669"/>
    <property type="project" value="UniProtKB-KW"/>
</dbReference>
<evidence type="ECO:0000313" key="7">
    <source>
        <dbReference type="EMBL" id="KAG7469274.1"/>
    </source>
</evidence>
<dbReference type="Pfam" id="PF04457">
    <property type="entry name" value="MJ1316"/>
    <property type="match status" value="1"/>
</dbReference>
<dbReference type="Gene3D" id="4.10.1000.10">
    <property type="entry name" value="Zinc finger, CCCH-type"/>
    <property type="match status" value="1"/>
</dbReference>
<dbReference type="InterPro" id="IPR041367">
    <property type="entry name" value="Znf-CCCH_4"/>
</dbReference>
<feature type="compositionally biased region" description="Low complexity" evidence="5">
    <location>
        <begin position="367"/>
        <end position="379"/>
    </location>
</feature>
<feature type="region of interest" description="Disordered" evidence="5">
    <location>
        <begin position="324"/>
        <end position="399"/>
    </location>
</feature>
<feature type="compositionally biased region" description="Basic and acidic residues" evidence="5">
    <location>
        <begin position="135"/>
        <end position="153"/>
    </location>
</feature>
<dbReference type="Pfam" id="PF18044">
    <property type="entry name" value="zf-CCCH_4"/>
    <property type="match status" value="1"/>
</dbReference>
<dbReference type="PROSITE" id="PS50103">
    <property type="entry name" value="ZF_C3H1"/>
    <property type="match status" value="1"/>
</dbReference>
<dbReference type="InterPro" id="IPR009097">
    <property type="entry name" value="Cyclic_Pdiesterase"/>
</dbReference>
<feature type="domain" description="C3H1-type" evidence="6">
    <location>
        <begin position="61"/>
        <end position="87"/>
    </location>
</feature>
<accession>A0A9D3PZG5</accession>
<evidence type="ECO:0000256" key="1">
    <source>
        <dbReference type="ARBA" id="ARBA00022723"/>
    </source>
</evidence>
<keyword evidence="1 4" id="KW-0479">Metal-binding</keyword>
<reference evidence="7" key="1">
    <citation type="submission" date="2021-01" db="EMBL/GenBank/DDBJ databases">
        <authorList>
            <person name="Zahm M."/>
            <person name="Roques C."/>
            <person name="Cabau C."/>
            <person name="Klopp C."/>
            <person name="Donnadieu C."/>
            <person name="Jouanno E."/>
            <person name="Lampietro C."/>
            <person name="Louis A."/>
            <person name="Herpin A."/>
            <person name="Echchiki A."/>
            <person name="Berthelot C."/>
            <person name="Parey E."/>
            <person name="Roest-Crollius H."/>
            <person name="Braasch I."/>
            <person name="Postlethwait J."/>
            <person name="Bobe J."/>
            <person name="Montfort J."/>
            <person name="Bouchez O."/>
            <person name="Begum T."/>
            <person name="Mejri S."/>
            <person name="Adams A."/>
            <person name="Chen W.-J."/>
            <person name="Guiguen Y."/>
        </authorList>
    </citation>
    <scope>NUCLEOTIDE SEQUENCE</scope>
    <source>
        <strain evidence="7">YG-15Mar2019-1</strain>
        <tissue evidence="7">Brain</tissue>
    </source>
</reference>
<feature type="compositionally biased region" description="Polar residues" evidence="5">
    <location>
        <begin position="327"/>
        <end position="347"/>
    </location>
</feature>
<dbReference type="SMART" id="SM00356">
    <property type="entry name" value="ZnF_C3H1"/>
    <property type="match status" value="1"/>
</dbReference>
<evidence type="ECO:0000259" key="6">
    <source>
        <dbReference type="PROSITE" id="PS50103"/>
    </source>
</evidence>
<keyword evidence="3 4" id="KW-0862">Zinc</keyword>
<feature type="zinc finger region" description="C3H1-type" evidence="4">
    <location>
        <begin position="61"/>
        <end position="87"/>
    </location>
</feature>
<proteinExistence type="predicted"/>
<dbReference type="InterPro" id="IPR040459">
    <property type="entry name" value="MJ1316"/>
</dbReference>
<gene>
    <name evidence="7" type="ORF">MATL_G00127340</name>
</gene>
<sequence length="644" mass="72503">MFSQRRVLSQHNNPKPRQMDEISTSNEEGRASQVEAGVEGINMEKPQGDLTGLGVSGQEVAAVEICQFFLQGRCRFGNRCWLSHSTPESSSAEVQVEETQVEQEQERRRNDDMEQEGRSRKKIGKMKKMQKKRTQTKETGGKEEQPKKPRMRTADDVISRILWDASLNPADFSVGYLDRFLGVLERPFSEFSWDTDLCSCDYTEELALPRHRIQYFTYRGRRVWDRESRKDGVFGSTGDPLEPPFAARGEEDEVKEMKETGQQELGTRCEPENMNSELLEEANGAHSDTLESCYRHDEKTFLVHQGENEQKETGNHIQHSLTEEAAGNTQSRLTRGISSDTGTSPQGGQEVGSEKGTSEKEAECDPGLSALAGQLSLSQRNDAGREGSDVEEEEWKESWEEDEEKEYLSWYLWPSSPHSSHSPLEAGSSVSSEGAQSEAPEPQGAQGRRRPTHFITFRADTPAFLATFQRLQQEITALLPLSAPHWVSPKALHVTLCLLVLSGPEEVGAACEVLREFSRKHRQRSRTLFFPTAPGHFGGRVLFLTPQPLSRVRSLNKHLQEAYKEKGWLHRHSLSPRYHLTLAKVKEKGDGRVFEGVGDVVNGVEQVSAIKFGKLTVNKLYLCVNYVPKAEDGFYQVVCAVNLQ</sequence>
<dbReference type="InterPro" id="IPR000571">
    <property type="entry name" value="Znf_CCCH"/>
</dbReference>
<protein>
    <recommendedName>
        <fullName evidence="6">C3H1-type domain-containing protein</fullName>
    </recommendedName>
</protein>
<evidence type="ECO:0000256" key="4">
    <source>
        <dbReference type="PROSITE-ProRule" id="PRU00723"/>
    </source>
</evidence>
<keyword evidence="2 4" id="KW-0863">Zinc-finger</keyword>
<feature type="compositionally biased region" description="Basic and acidic residues" evidence="5">
    <location>
        <begin position="352"/>
        <end position="363"/>
    </location>
</feature>
<feature type="compositionally biased region" description="Polar residues" evidence="5">
    <location>
        <begin position="1"/>
        <end position="26"/>
    </location>
</feature>
<organism evidence="7 8">
    <name type="scientific">Megalops atlanticus</name>
    <name type="common">Tarpon</name>
    <name type="synonym">Clupea gigantea</name>
    <dbReference type="NCBI Taxonomy" id="7932"/>
    <lineage>
        <taxon>Eukaryota</taxon>
        <taxon>Metazoa</taxon>
        <taxon>Chordata</taxon>
        <taxon>Craniata</taxon>
        <taxon>Vertebrata</taxon>
        <taxon>Euteleostomi</taxon>
        <taxon>Actinopterygii</taxon>
        <taxon>Neopterygii</taxon>
        <taxon>Teleostei</taxon>
        <taxon>Elopiformes</taxon>
        <taxon>Megalopidae</taxon>
        <taxon>Megalops</taxon>
    </lineage>
</organism>
<evidence type="ECO:0000256" key="5">
    <source>
        <dbReference type="SAM" id="MobiDB-lite"/>
    </source>
</evidence>
<dbReference type="AlphaFoldDB" id="A0A9D3PZG5"/>
<dbReference type="Gene3D" id="3.90.1140.10">
    <property type="entry name" value="Cyclic phosphodiesterase"/>
    <property type="match status" value="1"/>
</dbReference>
<dbReference type="PANTHER" id="PTHR46729:SF1">
    <property type="entry name" value="LEUKOCYTE RECEPTOR CLUSTER MEMBER 9"/>
    <property type="match status" value="1"/>
</dbReference>
<feature type="region of interest" description="Disordered" evidence="5">
    <location>
        <begin position="85"/>
        <end position="153"/>
    </location>
</feature>
<feature type="region of interest" description="Disordered" evidence="5">
    <location>
        <begin position="1"/>
        <end position="33"/>
    </location>
</feature>
<comment type="caution">
    <text evidence="7">The sequence shown here is derived from an EMBL/GenBank/DDBJ whole genome shotgun (WGS) entry which is preliminary data.</text>
</comment>
<evidence type="ECO:0000256" key="2">
    <source>
        <dbReference type="ARBA" id="ARBA00022771"/>
    </source>
</evidence>